<dbReference type="Pfam" id="PF12802">
    <property type="entry name" value="MarR_2"/>
    <property type="match status" value="1"/>
</dbReference>
<reference evidence="2" key="1">
    <citation type="journal article" date="2021" name="PeerJ">
        <title>Extensive microbial diversity within the chicken gut microbiome revealed by metagenomics and culture.</title>
        <authorList>
            <person name="Gilroy R."/>
            <person name="Ravi A."/>
            <person name="Getino M."/>
            <person name="Pursley I."/>
            <person name="Horton D.L."/>
            <person name="Alikhan N.F."/>
            <person name="Baker D."/>
            <person name="Gharbi K."/>
            <person name="Hall N."/>
            <person name="Watson M."/>
            <person name="Adriaenssens E.M."/>
            <person name="Foster-Nyarko E."/>
            <person name="Jarju S."/>
            <person name="Secka A."/>
            <person name="Antonio M."/>
            <person name="Oren A."/>
            <person name="Chaudhuri R.R."/>
            <person name="La Ragione R."/>
            <person name="Hildebrand F."/>
            <person name="Pallen M.J."/>
        </authorList>
    </citation>
    <scope>NUCLEOTIDE SEQUENCE</scope>
    <source>
        <strain evidence="2">CHK188-5543</strain>
    </source>
</reference>
<dbReference type="GO" id="GO:0003700">
    <property type="term" value="F:DNA-binding transcription factor activity"/>
    <property type="evidence" value="ECO:0007669"/>
    <property type="project" value="InterPro"/>
</dbReference>
<evidence type="ECO:0000259" key="1">
    <source>
        <dbReference type="PROSITE" id="PS50995"/>
    </source>
</evidence>
<dbReference type="SMART" id="SM00347">
    <property type="entry name" value="HTH_MARR"/>
    <property type="match status" value="1"/>
</dbReference>
<proteinExistence type="predicted"/>
<dbReference type="Proteomes" id="UP000886800">
    <property type="component" value="Unassembled WGS sequence"/>
</dbReference>
<feature type="domain" description="HTH marR-type" evidence="1">
    <location>
        <begin position="3"/>
        <end position="134"/>
    </location>
</feature>
<organism evidence="2 3">
    <name type="scientific">Candidatus Anaerotruncus excrementipullorum</name>
    <dbReference type="NCBI Taxonomy" id="2838465"/>
    <lineage>
        <taxon>Bacteria</taxon>
        <taxon>Bacillati</taxon>
        <taxon>Bacillota</taxon>
        <taxon>Clostridia</taxon>
        <taxon>Eubacteriales</taxon>
        <taxon>Oscillospiraceae</taxon>
        <taxon>Anaerotruncus</taxon>
    </lineage>
</organism>
<dbReference type="InterPro" id="IPR036390">
    <property type="entry name" value="WH_DNA-bd_sf"/>
</dbReference>
<sequence>MEQEQAWRELDRLYKEAEAIFHLLAKRSGLSDSAFLILYALVDLGEGCLQRDICTQYSLSPQTVNSSLKKLAAQGYLRLEPGRGRDLHLFFTGSGRQLVQRAILPAMELERRAFGGLEPWEQASLVQLEQKYLRLLQAQLEKLPPTSN</sequence>
<reference evidence="2" key="2">
    <citation type="submission" date="2021-04" db="EMBL/GenBank/DDBJ databases">
        <authorList>
            <person name="Gilroy R."/>
        </authorList>
    </citation>
    <scope>NUCLEOTIDE SEQUENCE</scope>
    <source>
        <strain evidence="2">CHK188-5543</strain>
    </source>
</reference>
<dbReference type="InterPro" id="IPR000835">
    <property type="entry name" value="HTH_MarR-typ"/>
</dbReference>
<dbReference type="EMBL" id="DXES01000005">
    <property type="protein sequence ID" value="HIX64657.1"/>
    <property type="molecule type" value="Genomic_DNA"/>
</dbReference>
<gene>
    <name evidence="2" type="ORF">H9736_00255</name>
</gene>
<dbReference type="AlphaFoldDB" id="A0A9D1WPT6"/>
<dbReference type="PROSITE" id="PS50995">
    <property type="entry name" value="HTH_MARR_2"/>
    <property type="match status" value="1"/>
</dbReference>
<name>A0A9D1WPT6_9FIRM</name>
<dbReference type="InterPro" id="IPR036388">
    <property type="entry name" value="WH-like_DNA-bd_sf"/>
</dbReference>
<dbReference type="Gene3D" id="1.10.10.10">
    <property type="entry name" value="Winged helix-like DNA-binding domain superfamily/Winged helix DNA-binding domain"/>
    <property type="match status" value="1"/>
</dbReference>
<protein>
    <submittedName>
        <fullName evidence="2">MarR family transcriptional regulator</fullName>
    </submittedName>
</protein>
<evidence type="ECO:0000313" key="2">
    <source>
        <dbReference type="EMBL" id="HIX64657.1"/>
    </source>
</evidence>
<dbReference type="SUPFAM" id="SSF46785">
    <property type="entry name" value="Winged helix' DNA-binding domain"/>
    <property type="match status" value="1"/>
</dbReference>
<evidence type="ECO:0000313" key="3">
    <source>
        <dbReference type="Proteomes" id="UP000886800"/>
    </source>
</evidence>
<accession>A0A9D1WPT6</accession>
<comment type="caution">
    <text evidence="2">The sequence shown here is derived from an EMBL/GenBank/DDBJ whole genome shotgun (WGS) entry which is preliminary data.</text>
</comment>